<protein>
    <submittedName>
        <fullName evidence="2">Uncharacterized protein</fullName>
    </submittedName>
</protein>
<evidence type="ECO:0000313" key="3">
    <source>
        <dbReference type="Proteomes" id="UP000053989"/>
    </source>
</evidence>
<sequence length="433" mass="48198">MGVNPHGELPLPLDRSRFNLDTSGVVGVFGGEQAVSAMGTIPLYKNWKYLGWYNSPGSYEIAKRYGGLAKSRFFDGLFPGSRSDPATLFEMDGIKGPKFEAAHSGTVIEETSYLADLFMKECHELDGKVVKGRPTQPVGVTIADLKHEPLTDVKIEQVVSHSSIFSCITILVSLGTCITCACMGDGFSSSMILLGTLVGGISCFVIGSGEFVFTHPAPAPGSPPGDGIICSEKEIVLLRGKEGAVNSVTRGKFGLRFKSEPNYHDIGWCSVLLMVQFLAQLLLIPQGTLFGQLMFIISIAVSWGHNMWLSSRNKEKIQRRILMKEVLREPKLIKYTLPNRTSMVVFILLASRTEKMERLLNNLLPNETKVWEKWKATIIERLREGKRLEFQPSEWEVPDFDHEERSLLETLYKDASSAWYAHDNLCKEQGDIV</sequence>
<proteinExistence type="predicted"/>
<reference evidence="3" key="2">
    <citation type="submission" date="2015-01" db="EMBL/GenBank/DDBJ databases">
        <title>Evolutionary Origins and Diversification of the Mycorrhizal Mutualists.</title>
        <authorList>
            <consortium name="DOE Joint Genome Institute"/>
            <consortium name="Mycorrhizal Genomics Consortium"/>
            <person name="Kohler A."/>
            <person name="Kuo A."/>
            <person name="Nagy L.G."/>
            <person name="Floudas D."/>
            <person name="Copeland A."/>
            <person name="Barry K.W."/>
            <person name="Cichocki N."/>
            <person name="Veneault-Fourrey C."/>
            <person name="LaButti K."/>
            <person name="Lindquist E.A."/>
            <person name="Lipzen A."/>
            <person name="Lundell T."/>
            <person name="Morin E."/>
            <person name="Murat C."/>
            <person name="Riley R."/>
            <person name="Ohm R."/>
            <person name="Sun H."/>
            <person name="Tunlid A."/>
            <person name="Henrissat B."/>
            <person name="Grigoriev I.V."/>
            <person name="Hibbett D.S."/>
            <person name="Martin F."/>
        </authorList>
    </citation>
    <scope>NUCLEOTIDE SEQUENCE [LARGE SCALE GENOMIC DNA]</scope>
    <source>
        <strain evidence="3">Foug A</strain>
    </source>
</reference>
<keyword evidence="1" id="KW-0812">Transmembrane</keyword>
<dbReference type="STRING" id="1036808.A0A0C3APE7"/>
<dbReference type="InParanoid" id="A0A0C3APE7"/>
<evidence type="ECO:0000313" key="2">
    <source>
        <dbReference type="EMBL" id="KIM66847.1"/>
    </source>
</evidence>
<organism evidence="2 3">
    <name type="scientific">Scleroderma citrinum Foug A</name>
    <dbReference type="NCBI Taxonomy" id="1036808"/>
    <lineage>
        <taxon>Eukaryota</taxon>
        <taxon>Fungi</taxon>
        <taxon>Dikarya</taxon>
        <taxon>Basidiomycota</taxon>
        <taxon>Agaricomycotina</taxon>
        <taxon>Agaricomycetes</taxon>
        <taxon>Agaricomycetidae</taxon>
        <taxon>Boletales</taxon>
        <taxon>Sclerodermatineae</taxon>
        <taxon>Sclerodermataceae</taxon>
        <taxon>Scleroderma</taxon>
    </lineage>
</organism>
<dbReference type="AlphaFoldDB" id="A0A0C3APE7"/>
<keyword evidence="3" id="KW-1185">Reference proteome</keyword>
<dbReference type="HOGENOM" id="CLU_025274_1_1_1"/>
<feature type="transmembrane region" description="Helical" evidence="1">
    <location>
        <begin position="289"/>
        <end position="309"/>
    </location>
</feature>
<evidence type="ECO:0000256" key="1">
    <source>
        <dbReference type="SAM" id="Phobius"/>
    </source>
</evidence>
<dbReference type="EMBL" id="KN822015">
    <property type="protein sequence ID" value="KIM66847.1"/>
    <property type="molecule type" value="Genomic_DNA"/>
</dbReference>
<name>A0A0C3APE7_9AGAM</name>
<dbReference type="OrthoDB" id="2366471at2759"/>
<keyword evidence="1" id="KW-0472">Membrane</keyword>
<keyword evidence="1" id="KW-1133">Transmembrane helix</keyword>
<feature type="transmembrane region" description="Helical" evidence="1">
    <location>
        <begin position="192"/>
        <end position="213"/>
    </location>
</feature>
<gene>
    <name evidence="2" type="ORF">SCLCIDRAFT_109759</name>
</gene>
<dbReference type="Proteomes" id="UP000053989">
    <property type="component" value="Unassembled WGS sequence"/>
</dbReference>
<feature type="transmembrane region" description="Helical" evidence="1">
    <location>
        <begin position="164"/>
        <end position="186"/>
    </location>
</feature>
<reference evidence="2 3" key="1">
    <citation type="submission" date="2014-04" db="EMBL/GenBank/DDBJ databases">
        <authorList>
            <consortium name="DOE Joint Genome Institute"/>
            <person name="Kuo A."/>
            <person name="Kohler A."/>
            <person name="Nagy L.G."/>
            <person name="Floudas D."/>
            <person name="Copeland A."/>
            <person name="Barry K.W."/>
            <person name="Cichocki N."/>
            <person name="Veneault-Fourrey C."/>
            <person name="LaButti K."/>
            <person name="Lindquist E.A."/>
            <person name="Lipzen A."/>
            <person name="Lundell T."/>
            <person name="Morin E."/>
            <person name="Murat C."/>
            <person name="Sun H."/>
            <person name="Tunlid A."/>
            <person name="Henrissat B."/>
            <person name="Grigoriev I.V."/>
            <person name="Hibbett D.S."/>
            <person name="Martin F."/>
            <person name="Nordberg H.P."/>
            <person name="Cantor M.N."/>
            <person name="Hua S.X."/>
        </authorList>
    </citation>
    <scope>NUCLEOTIDE SEQUENCE [LARGE SCALE GENOMIC DNA]</scope>
    <source>
        <strain evidence="2 3">Foug A</strain>
    </source>
</reference>
<accession>A0A0C3APE7</accession>